<keyword evidence="3" id="KW-0560">Oxidoreductase</keyword>
<gene>
    <name evidence="5" type="ORF">GCM10023144_37450</name>
</gene>
<dbReference type="PROSITE" id="PS00070">
    <property type="entry name" value="ALDEHYDE_DEHYDR_CYS"/>
    <property type="match status" value="1"/>
</dbReference>
<dbReference type="Pfam" id="PF00171">
    <property type="entry name" value="Aldedh"/>
    <property type="match status" value="1"/>
</dbReference>
<dbReference type="SUPFAM" id="SSF53720">
    <property type="entry name" value="ALDH-like"/>
    <property type="match status" value="1"/>
</dbReference>
<comment type="caution">
    <text evidence="5">The sequence shown here is derived from an EMBL/GenBank/DDBJ whole genome shotgun (WGS) entry which is preliminary data.</text>
</comment>
<evidence type="ECO:0000256" key="2">
    <source>
        <dbReference type="ARBA" id="ARBA00022857"/>
    </source>
</evidence>
<protein>
    <submittedName>
        <fullName evidence="5">Aldehyde dehydrogenase family protein</fullName>
    </submittedName>
</protein>
<dbReference type="InterPro" id="IPR016160">
    <property type="entry name" value="Ald_DH_CS_CYS"/>
</dbReference>
<dbReference type="InterPro" id="IPR047110">
    <property type="entry name" value="GABD/Sad-like"/>
</dbReference>
<evidence type="ECO:0000256" key="3">
    <source>
        <dbReference type="ARBA" id="ARBA00023002"/>
    </source>
</evidence>
<dbReference type="Proteomes" id="UP001501671">
    <property type="component" value="Unassembled WGS sequence"/>
</dbReference>
<accession>A0ABP8HIC2</accession>
<dbReference type="Gene3D" id="3.40.309.10">
    <property type="entry name" value="Aldehyde Dehydrogenase, Chain A, domain 2"/>
    <property type="match status" value="1"/>
</dbReference>
<dbReference type="InterPro" id="IPR015590">
    <property type="entry name" value="Aldehyde_DH_dom"/>
</dbReference>
<reference evidence="6" key="1">
    <citation type="journal article" date="2019" name="Int. J. Syst. Evol. Microbiol.">
        <title>The Global Catalogue of Microorganisms (GCM) 10K type strain sequencing project: providing services to taxonomists for standard genome sequencing and annotation.</title>
        <authorList>
            <consortium name="The Broad Institute Genomics Platform"/>
            <consortium name="The Broad Institute Genome Sequencing Center for Infectious Disease"/>
            <person name="Wu L."/>
            <person name="Ma J."/>
        </authorList>
    </citation>
    <scope>NUCLEOTIDE SEQUENCE [LARGE SCALE GENOMIC DNA]</scope>
    <source>
        <strain evidence="6">JCM 17666</strain>
    </source>
</reference>
<dbReference type="RefSeq" id="WP_345251406.1">
    <property type="nucleotide sequence ID" value="NZ_BAABFO010000021.1"/>
</dbReference>
<organism evidence="5 6">
    <name type="scientific">Pigmentiphaga soli</name>
    <dbReference type="NCBI Taxonomy" id="1007095"/>
    <lineage>
        <taxon>Bacteria</taxon>
        <taxon>Pseudomonadati</taxon>
        <taxon>Pseudomonadota</taxon>
        <taxon>Betaproteobacteria</taxon>
        <taxon>Burkholderiales</taxon>
        <taxon>Alcaligenaceae</taxon>
        <taxon>Pigmentiphaga</taxon>
    </lineage>
</organism>
<dbReference type="PANTHER" id="PTHR43217">
    <property type="entry name" value="SUCCINATE SEMIALDEHYDE DEHYDROGENASE [NAD(P)+] SAD"/>
    <property type="match status" value="1"/>
</dbReference>
<evidence type="ECO:0000313" key="5">
    <source>
        <dbReference type="EMBL" id="GAA4339330.1"/>
    </source>
</evidence>
<proteinExistence type="inferred from homology"/>
<evidence type="ECO:0000313" key="6">
    <source>
        <dbReference type="Proteomes" id="UP001501671"/>
    </source>
</evidence>
<dbReference type="InterPro" id="IPR016163">
    <property type="entry name" value="Ald_DH_C"/>
</dbReference>
<keyword evidence="6" id="KW-1185">Reference proteome</keyword>
<sequence length="462" mass="49611">MNAENPSNAAISLNPANGEILAEYPFDTDEAVESMLETASRAFRAWSRSRVEERTAFLRRLAIVLRGDADRIARLATAEMGKPIAQSRSEIEKCASACEWYAEHGPAFLADAATPVGKDAYVSYLPIGPVLGVLPWNFPFWQILRGAIPVLLGGNGYVLKHAPNVMGCAYLMRAAMAEAGLPEGVFSILNITPRQVSGVIADRRVAAVTVTGSVRAGAAIAAQAGAAIKKSVLELGGSDPFIVLADADLDRAAEAAAISRFQNTGQVCIAAKRIIVEAPVAEEFSRRFVAAVERLRLGNPLDEATYLGPMARYDLRDELDRQVRQGIGEGARLLLGGEREGGAGNYYKATVLADVRPGMTVFEQEIFGPVACLVRADDADDAIVLANRSDFGLAGALWTRRVGQAREMARRLETGGVFINGIAASDPRVPMGGTKHSGYGRELSSWGVHEFMNAQTVWVHKK</sequence>
<dbReference type="CDD" id="cd07100">
    <property type="entry name" value="ALDH_SSADH1_GabD1"/>
    <property type="match status" value="1"/>
</dbReference>
<evidence type="ECO:0000256" key="1">
    <source>
        <dbReference type="ARBA" id="ARBA00009986"/>
    </source>
</evidence>
<evidence type="ECO:0000259" key="4">
    <source>
        <dbReference type="Pfam" id="PF00171"/>
    </source>
</evidence>
<keyword evidence="2" id="KW-0521">NADP</keyword>
<dbReference type="PANTHER" id="PTHR43217:SF1">
    <property type="entry name" value="SUCCINATE SEMIALDEHYDE DEHYDROGENASE [NAD(P)+] SAD"/>
    <property type="match status" value="1"/>
</dbReference>
<dbReference type="InterPro" id="IPR016162">
    <property type="entry name" value="Ald_DH_N"/>
</dbReference>
<dbReference type="InterPro" id="IPR016161">
    <property type="entry name" value="Ald_DH/histidinol_DH"/>
</dbReference>
<dbReference type="EMBL" id="BAABFO010000021">
    <property type="protein sequence ID" value="GAA4339330.1"/>
    <property type="molecule type" value="Genomic_DNA"/>
</dbReference>
<comment type="similarity">
    <text evidence="1">Belongs to the aldehyde dehydrogenase family.</text>
</comment>
<name>A0ABP8HIC2_9BURK</name>
<feature type="domain" description="Aldehyde dehydrogenase" evidence="4">
    <location>
        <begin position="10"/>
        <end position="457"/>
    </location>
</feature>
<dbReference type="Gene3D" id="3.40.605.10">
    <property type="entry name" value="Aldehyde Dehydrogenase, Chain A, domain 1"/>
    <property type="match status" value="1"/>
</dbReference>
<dbReference type="InterPro" id="IPR044148">
    <property type="entry name" value="ALDH_GabD1-like"/>
</dbReference>